<evidence type="ECO:0000256" key="2">
    <source>
        <dbReference type="ARBA" id="ARBA00022840"/>
    </source>
</evidence>
<accession>A0AAD1YN14</accession>
<proteinExistence type="predicted"/>
<reference evidence="3" key="1">
    <citation type="submission" date="2023-05" db="EMBL/GenBank/DDBJ databases">
        <authorList>
            <person name="Huff M."/>
        </authorList>
    </citation>
    <scope>NUCLEOTIDE SEQUENCE</scope>
</reference>
<keyword evidence="1" id="KW-0547">Nucleotide-binding</keyword>
<dbReference type="GO" id="GO:0016887">
    <property type="term" value="F:ATP hydrolysis activity"/>
    <property type="evidence" value="ECO:0007669"/>
    <property type="project" value="TreeGrafter"/>
</dbReference>
<dbReference type="EMBL" id="OU503036">
    <property type="protein sequence ID" value="CAI9754366.1"/>
    <property type="molecule type" value="Genomic_DNA"/>
</dbReference>
<dbReference type="InterPro" id="IPR050130">
    <property type="entry name" value="ClpA_ClpB"/>
</dbReference>
<gene>
    <name evidence="3" type="ORF">FPE_LOCUS1797</name>
</gene>
<dbReference type="PANTHER" id="PTHR11638:SF18">
    <property type="entry name" value="HEAT SHOCK PROTEIN 104"/>
    <property type="match status" value="1"/>
</dbReference>
<dbReference type="GO" id="GO:0005524">
    <property type="term" value="F:ATP binding"/>
    <property type="evidence" value="ECO:0007669"/>
    <property type="project" value="UniProtKB-KW"/>
</dbReference>
<organism evidence="3 4">
    <name type="scientific">Fraxinus pennsylvanica</name>
    <dbReference type="NCBI Taxonomy" id="56036"/>
    <lineage>
        <taxon>Eukaryota</taxon>
        <taxon>Viridiplantae</taxon>
        <taxon>Streptophyta</taxon>
        <taxon>Embryophyta</taxon>
        <taxon>Tracheophyta</taxon>
        <taxon>Spermatophyta</taxon>
        <taxon>Magnoliopsida</taxon>
        <taxon>eudicotyledons</taxon>
        <taxon>Gunneridae</taxon>
        <taxon>Pentapetalae</taxon>
        <taxon>asterids</taxon>
        <taxon>lamiids</taxon>
        <taxon>Lamiales</taxon>
        <taxon>Oleaceae</taxon>
        <taxon>Oleeae</taxon>
        <taxon>Fraxinus</taxon>
    </lineage>
</organism>
<evidence type="ECO:0000313" key="4">
    <source>
        <dbReference type="Proteomes" id="UP000834106"/>
    </source>
</evidence>
<evidence type="ECO:0000256" key="1">
    <source>
        <dbReference type="ARBA" id="ARBA00022741"/>
    </source>
</evidence>
<dbReference type="PANTHER" id="PTHR11638">
    <property type="entry name" value="ATP-DEPENDENT CLP PROTEASE"/>
    <property type="match status" value="1"/>
</dbReference>
<dbReference type="GO" id="GO:0034605">
    <property type="term" value="P:cellular response to heat"/>
    <property type="evidence" value="ECO:0007669"/>
    <property type="project" value="TreeGrafter"/>
</dbReference>
<protein>
    <submittedName>
        <fullName evidence="3">Uncharacterized protein</fullName>
    </submittedName>
</protein>
<dbReference type="SUPFAM" id="SSF52540">
    <property type="entry name" value="P-loop containing nucleoside triphosphate hydrolases"/>
    <property type="match status" value="1"/>
</dbReference>
<name>A0AAD1YN14_9LAMI</name>
<dbReference type="InterPro" id="IPR027417">
    <property type="entry name" value="P-loop_NTPase"/>
</dbReference>
<dbReference type="Proteomes" id="UP000834106">
    <property type="component" value="Chromosome 1"/>
</dbReference>
<sequence>MLGRVLEGRIQRAKEFKKEYGTGATSGAGATSGETEAGKLLKPMLGGGELRCIGATTLDEYHKNIEKDQAMASWFQQVYVDQPSVEDTISILSGLREKYELLESAFQAVPLLKLQFYQTTTSVDVSYLTKLLSLLTKQQLN</sequence>
<keyword evidence="4" id="KW-1185">Reference proteome</keyword>
<evidence type="ECO:0000313" key="3">
    <source>
        <dbReference type="EMBL" id="CAI9754366.1"/>
    </source>
</evidence>
<dbReference type="GO" id="GO:0005737">
    <property type="term" value="C:cytoplasm"/>
    <property type="evidence" value="ECO:0007669"/>
    <property type="project" value="TreeGrafter"/>
</dbReference>
<dbReference type="Gene3D" id="3.40.50.300">
    <property type="entry name" value="P-loop containing nucleotide triphosphate hydrolases"/>
    <property type="match status" value="1"/>
</dbReference>
<keyword evidence="2" id="KW-0067">ATP-binding</keyword>
<dbReference type="AlphaFoldDB" id="A0AAD1YN14"/>